<feature type="region of interest" description="Disordered" evidence="3">
    <location>
        <begin position="304"/>
        <end position="332"/>
    </location>
</feature>
<proteinExistence type="predicted"/>
<dbReference type="Gene3D" id="2.60.34.10">
    <property type="entry name" value="Substrate Binding Domain Of DNAk, Chain A, domain 1"/>
    <property type="match status" value="1"/>
</dbReference>
<dbReference type="GO" id="GO:0005524">
    <property type="term" value="F:ATP binding"/>
    <property type="evidence" value="ECO:0007669"/>
    <property type="project" value="UniProtKB-KW"/>
</dbReference>
<evidence type="ECO:0000313" key="4">
    <source>
        <dbReference type="EMBL" id="GJJ12758.1"/>
    </source>
</evidence>
<dbReference type="PRINTS" id="PR00301">
    <property type="entry name" value="HEATSHOCK70"/>
</dbReference>
<sequence length="332" mass="36666">MVLIRTVAKLVYDLAGVLTTGYIEDDIFEVLAASGDTHLDIQEEDWRRCYQNAMRLEIESFEGGNDFSETLTRANIKKDGIHDVVLVAGSTRIPKVQQLLKEYCGKEPSKSTNLDETVTYDAVLSGEEGTENLVLVDVCPLAPGIETTVYGGKHAMTKVTGIPPAPRGVPQIEVTFEIDANSILTVAVIVKGTYVLIFCILDPYCINKTLMFSDREQQRLSQDDVKRMIREVEEFTSEDEAQRKRAEVLNSLSSEDKKEILAAIKETNDWLESNGQSASAEGLEEKLSGKCSFRMCGGMSTVISPLASKSYGGGGTKSHAREEDEEEFDDEL</sequence>
<dbReference type="SUPFAM" id="SSF53067">
    <property type="entry name" value="Actin-like ATPase domain"/>
    <property type="match status" value="1"/>
</dbReference>
<dbReference type="PANTHER" id="PTHR19375">
    <property type="entry name" value="HEAT SHOCK PROTEIN 70KDA"/>
    <property type="match status" value="1"/>
</dbReference>
<dbReference type="InterPro" id="IPR013126">
    <property type="entry name" value="Hsp_70_fam"/>
</dbReference>
<evidence type="ECO:0000256" key="3">
    <source>
        <dbReference type="SAM" id="MobiDB-lite"/>
    </source>
</evidence>
<dbReference type="Gene3D" id="1.20.1270.10">
    <property type="match status" value="1"/>
</dbReference>
<gene>
    <name evidence="4" type="ORF">Clacol_007003</name>
</gene>
<evidence type="ECO:0000256" key="2">
    <source>
        <dbReference type="ARBA" id="ARBA00022840"/>
    </source>
</evidence>
<comment type="caution">
    <text evidence="4">The sequence shown here is derived from an EMBL/GenBank/DDBJ whole genome shotgun (WGS) entry which is preliminary data.</text>
</comment>
<dbReference type="InterPro" id="IPR043129">
    <property type="entry name" value="ATPase_NBD"/>
</dbReference>
<keyword evidence="2" id="KW-0067">ATP-binding</keyword>
<dbReference type="InterPro" id="IPR029047">
    <property type="entry name" value="HSP70_peptide-bd_sf"/>
</dbReference>
<dbReference type="EMBL" id="BPWL01000008">
    <property type="protein sequence ID" value="GJJ12758.1"/>
    <property type="molecule type" value="Genomic_DNA"/>
</dbReference>
<evidence type="ECO:0000313" key="5">
    <source>
        <dbReference type="Proteomes" id="UP001050691"/>
    </source>
</evidence>
<dbReference type="Gene3D" id="3.30.420.40">
    <property type="match status" value="1"/>
</dbReference>
<reference evidence="4" key="1">
    <citation type="submission" date="2021-10" db="EMBL/GenBank/DDBJ databases">
        <title>De novo Genome Assembly of Clathrus columnatus (Basidiomycota, Fungi) Using Illumina and Nanopore Sequence Data.</title>
        <authorList>
            <person name="Ogiso-Tanaka E."/>
            <person name="Itagaki H."/>
            <person name="Hosoya T."/>
            <person name="Hosaka K."/>
        </authorList>
    </citation>
    <scope>NUCLEOTIDE SEQUENCE</scope>
    <source>
        <strain evidence="4">MO-923</strain>
    </source>
</reference>
<organism evidence="4 5">
    <name type="scientific">Clathrus columnatus</name>
    <dbReference type="NCBI Taxonomy" id="1419009"/>
    <lineage>
        <taxon>Eukaryota</taxon>
        <taxon>Fungi</taxon>
        <taxon>Dikarya</taxon>
        <taxon>Basidiomycota</taxon>
        <taxon>Agaricomycotina</taxon>
        <taxon>Agaricomycetes</taxon>
        <taxon>Phallomycetidae</taxon>
        <taxon>Phallales</taxon>
        <taxon>Clathraceae</taxon>
        <taxon>Clathrus</taxon>
    </lineage>
</organism>
<feature type="compositionally biased region" description="Acidic residues" evidence="3">
    <location>
        <begin position="323"/>
        <end position="332"/>
    </location>
</feature>
<evidence type="ECO:0000256" key="1">
    <source>
        <dbReference type="ARBA" id="ARBA00022741"/>
    </source>
</evidence>
<dbReference type="SUPFAM" id="SSF100920">
    <property type="entry name" value="Heat shock protein 70kD (HSP70), peptide-binding domain"/>
    <property type="match status" value="1"/>
</dbReference>
<accession>A0AAV5AI21</accession>
<dbReference type="Pfam" id="PF00012">
    <property type="entry name" value="HSP70"/>
    <property type="match status" value="2"/>
</dbReference>
<keyword evidence="5" id="KW-1185">Reference proteome</keyword>
<name>A0AAV5AI21_9AGAM</name>
<evidence type="ECO:0008006" key="6">
    <source>
        <dbReference type="Google" id="ProtNLM"/>
    </source>
</evidence>
<dbReference type="InterPro" id="IPR029048">
    <property type="entry name" value="HSP70_C_sf"/>
</dbReference>
<protein>
    <recommendedName>
        <fullName evidence="6">Heat shock protein 70</fullName>
    </recommendedName>
</protein>
<dbReference type="Proteomes" id="UP001050691">
    <property type="component" value="Unassembled WGS sequence"/>
</dbReference>
<keyword evidence="1" id="KW-0547">Nucleotide-binding</keyword>
<dbReference type="AlphaFoldDB" id="A0AAV5AI21"/>
<dbReference type="GO" id="GO:0140662">
    <property type="term" value="F:ATP-dependent protein folding chaperone"/>
    <property type="evidence" value="ECO:0007669"/>
    <property type="project" value="InterPro"/>
</dbReference>